<dbReference type="Pfam" id="PF02036">
    <property type="entry name" value="SCP2"/>
    <property type="match status" value="1"/>
</dbReference>
<organism evidence="4 5">
    <name type="scientific">Pelomicrobium methylotrophicum</name>
    <dbReference type="NCBI Taxonomy" id="2602750"/>
    <lineage>
        <taxon>Bacteria</taxon>
        <taxon>Pseudomonadati</taxon>
        <taxon>Pseudomonadota</taxon>
        <taxon>Hydrogenophilia</taxon>
        <taxon>Hydrogenophilia incertae sedis</taxon>
        <taxon>Pelomicrobium</taxon>
    </lineage>
</organism>
<dbReference type="PANTHER" id="PTHR38693:SF1">
    <property type="entry name" value="UBIQUINONE BIOSYNTHESIS ACCESSORY FACTOR UBIJ"/>
    <property type="match status" value="1"/>
</dbReference>
<dbReference type="HAMAP" id="MF_02215">
    <property type="entry name" value="UbiJ"/>
    <property type="match status" value="1"/>
</dbReference>
<comment type="pathway">
    <text evidence="1">Cofactor biosynthesis; ubiquinone biosynthesis.</text>
</comment>
<dbReference type="OrthoDB" id="8525483at2"/>
<evidence type="ECO:0000313" key="5">
    <source>
        <dbReference type="Proteomes" id="UP000321201"/>
    </source>
</evidence>
<dbReference type="GO" id="GO:0006744">
    <property type="term" value="P:ubiquinone biosynthetic process"/>
    <property type="evidence" value="ECO:0007669"/>
    <property type="project" value="UniProtKB-UniRule"/>
</dbReference>
<dbReference type="EMBL" id="VPFL01000001">
    <property type="protein sequence ID" value="TXF13781.1"/>
    <property type="molecule type" value="Genomic_DNA"/>
</dbReference>
<dbReference type="RefSeq" id="WP_147798366.1">
    <property type="nucleotide sequence ID" value="NZ_VPFL01000001.1"/>
</dbReference>
<dbReference type="UniPathway" id="UPA00232"/>
<keyword evidence="2" id="KW-0175">Coiled coil</keyword>
<comment type="caution">
    <text evidence="4">The sequence shown here is derived from an EMBL/GenBank/DDBJ whole genome shotgun (WGS) entry which is preliminary data.</text>
</comment>
<accession>A0A5C7EZE0</accession>
<comment type="similarity">
    <text evidence="1">Belongs to the UbiJ family.</text>
</comment>
<proteinExistence type="inferred from homology"/>
<dbReference type="InterPro" id="IPR038989">
    <property type="entry name" value="UbiJ"/>
</dbReference>
<dbReference type="PANTHER" id="PTHR38693">
    <property type="entry name" value="UBIQUINONE BIOSYNTHESIS PROTEIN UBIJ"/>
    <property type="match status" value="1"/>
</dbReference>
<dbReference type="InParanoid" id="A0A5C7EZE0"/>
<name>A0A5C7EZE0_9PROT</name>
<dbReference type="InterPro" id="IPR003033">
    <property type="entry name" value="SCP2_sterol-bd_dom"/>
</dbReference>
<comment type="function">
    <text evidence="1">Required for ubiquinone (coenzyme Q) biosynthesis. Binds hydrophobic ubiquinone biosynthetic intermediates via its SCP2 domain and is essential for the stability of the Ubi complex. May constitute a docking platform where Ubi enzymes assemble and access their SCP2-bound polyprenyl substrates.</text>
</comment>
<keyword evidence="1" id="KW-0963">Cytoplasm</keyword>
<keyword evidence="5" id="KW-1185">Reference proteome</keyword>
<protein>
    <recommendedName>
        <fullName evidence="1">Ubiquinone biosynthesis accessory factor UbiJ</fullName>
    </recommendedName>
</protein>
<feature type="domain" description="SCP2" evidence="3">
    <location>
        <begin position="11"/>
        <end position="101"/>
    </location>
</feature>
<comment type="subcellular location">
    <subcellularLocation>
        <location evidence="1">Cytoplasm</location>
    </subcellularLocation>
</comment>
<sequence>MFSSVLAAAVNHALEQSGWARDRLRPHAGKTVRFVVVPFDVALTVDEGGYVRPPGAGAEPALTVRLSPWLLPRLLLEEEAAYREVQTEGDAELAADVAHLFRHLRWDLEEDLSRVFGDVLAHRLAQGGAALARWPVQAASGIAQMWVEYAREEEPLFPKREEVARFLADVDTLRDDVERLEKRIARLEDQLGKG</sequence>
<gene>
    <name evidence="1" type="primary">ubiJ</name>
    <name evidence="4" type="ORF">FR698_01355</name>
</gene>
<evidence type="ECO:0000259" key="3">
    <source>
        <dbReference type="Pfam" id="PF02036"/>
    </source>
</evidence>
<evidence type="ECO:0000256" key="1">
    <source>
        <dbReference type="HAMAP-Rule" id="MF_02215"/>
    </source>
</evidence>
<dbReference type="Proteomes" id="UP000321201">
    <property type="component" value="Unassembled WGS sequence"/>
</dbReference>
<keyword evidence="1" id="KW-0831">Ubiquinone biosynthesis</keyword>
<evidence type="ECO:0000256" key="2">
    <source>
        <dbReference type="SAM" id="Coils"/>
    </source>
</evidence>
<reference evidence="4 5" key="1">
    <citation type="submission" date="2019-08" db="EMBL/GenBank/DDBJ databases">
        <title>Pelomicrobium methylotrophicum gen. nov., sp. nov. a moderately thermophilic, facultatively anaerobic, lithoautotrophic and methylotrophic bacterium isolated from a terrestrial mud volcano.</title>
        <authorList>
            <person name="Slobodkina G.B."/>
            <person name="Merkel A.Y."/>
            <person name="Slobodkin A.I."/>
        </authorList>
    </citation>
    <scope>NUCLEOTIDE SEQUENCE [LARGE SCALE GENOMIC DNA]</scope>
    <source>
        <strain evidence="4 5">SM250</strain>
    </source>
</reference>
<evidence type="ECO:0000313" key="4">
    <source>
        <dbReference type="EMBL" id="TXF13781.1"/>
    </source>
</evidence>
<feature type="coiled-coil region" evidence="2">
    <location>
        <begin position="163"/>
        <end position="190"/>
    </location>
</feature>
<dbReference type="AlphaFoldDB" id="A0A5C7EZE0"/>
<dbReference type="GO" id="GO:0005737">
    <property type="term" value="C:cytoplasm"/>
    <property type="evidence" value="ECO:0007669"/>
    <property type="project" value="UniProtKB-SubCell"/>
</dbReference>